<name>A0A9Q5I0M6_SANBA</name>
<dbReference type="Proteomes" id="UP000757232">
    <property type="component" value="Unassembled WGS sequence"/>
</dbReference>
<dbReference type="Pfam" id="PF20737">
    <property type="entry name" value="Glyco_hydro127C"/>
    <property type="match status" value="1"/>
</dbReference>
<dbReference type="OrthoDB" id="654211at2759"/>
<reference evidence="3" key="1">
    <citation type="submission" date="2016-06" db="EMBL/GenBank/DDBJ databases">
        <title>Draft Genome sequence of the fungus Inonotus baumii.</title>
        <authorList>
            <person name="Zhu H."/>
            <person name="Lin W."/>
        </authorList>
    </citation>
    <scope>NUCLEOTIDE SEQUENCE</scope>
    <source>
        <strain evidence="3">821</strain>
    </source>
</reference>
<keyword evidence="4" id="KW-1185">Reference proteome</keyword>
<dbReference type="PANTHER" id="PTHR43465:SF2">
    <property type="entry name" value="DUF1680 DOMAIN PROTEIN (AFU_ORTHOLOGUE AFUA_1G08910)"/>
    <property type="match status" value="1"/>
</dbReference>
<organism evidence="3 4">
    <name type="scientific">Sanghuangporus baumii</name>
    <name type="common">Phellinus baumii</name>
    <dbReference type="NCBI Taxonomy" id="108892"/>
    <lineage>
        <taxon>Eukaryota</taxon>
        <taxon>Fungi</taxon>
        <taxon>Dikarya</taxon>
        <taxon>Basidiomycota</taxon>
        <taxon>Agaricomycotina</taxon>
        <taxon>Agaricomycetes</taxon>
        <taxon>Hymenochaetales</taxon>
        <taxon>Hymenochaetaceae</taxon>
        <taxon>Sanghuangporus</taxon>
    </lineage>
</organism>
<protein>
    <recommendedName>
        <fullName evidence="5">Non-reducing end beta-L-arabinofuranosidase</fullName>
    </recommendedName>
</protein>
<dbReference type="EMBL" id="LNZH02000165">
    <property type="protein sequence ID" value="OCB89092.1"/>
    <property type="molecule type" value="Genomic_DNA"/>
</dbReference>
<dbReference type="PANTHER" id="PTHR43465">
    <property type="entry name" value="DUF1680 DOMAIN PROTEIN (AFU_ORTHOLOGUE AFUA_1G08910)"/>
    <property type="match status" value="1"/>
</dbReference>
<dbReference type="InterPro" id="IPR008928">
    <property type="entry name" value="6-hairpin_glycosidase_sf"/>
</dbReference>
<evidence type="ECO:0000313" key="3">
    <source>
        <dbReference type="EMBL" id="OCB89092.1"/>
    </source>
</evidence>
<dbReference type="InterPro" id="IPR049174">
    <property type="entry name" value="Beta-AFase-like"/>
</dbReference>
<dbReference type="InterPro" id="IPR012878">
    <property type="entry name" value="Beta-AFase-like_GH127_cat"/>
</dbReference>
<evidence type="ECO:0000259" key="2">
    <source>
        <dbReference type="Pfam" id="PF20737"/>
    </source>
</evidence>
<comment type="caution">
    <text evidence="3">The sequence shown here is derived from an EMBL/GenBank/DDBJ whole genome shotgun (WGS) entry which is preliminary data.</text>
</comment>
<dbReference type="GO" id="GO:0005975">
    <property type="term" value="P:carbohydrate metabolic process"/>
    <property type="evidence" value="ECO:0007669"/>
    <property type="project" value="InterPro"/>
</dbReference>
<evidence type="ECO:0008006" key="5">
    <source>
        <dbReference type="Google" id="ProtNLM"/>
    </source>
</evidence>
<dbReference type="Pfam" id="PF07944">
    <property type="entry name" value="Beta-AFase-like_GH127_cat"/>
    <property type="match status" value="1"/>
</dbReference>
<evidence type="ECO:0000313" key="4">
    <source>
        <dbReference type="Proteomes" id="UP000757232"/>
    </source>
</evidence>
<feature type="domain" description="Non-reducing end beta-L-arabinofuranosidase-like GH127 catalytic" evidence="1">
    <location>
        <begin position="14"/>
        <end position="412"/>
    </location>
</feature>
<sequence length="646" mass="72311">MTSSSLARPIELQDVSISSKFWLGRIRTVKDASLPAMYQQMKETGRWDCLKLQWKPGQPNKPHQFWDSDIAKWLEAACYILAKFPDASLHRLAEEAVDNIRGAQQEDGYINTYYTVVEPELKWANIAWSHELYCAGHLLEAALAHYTYTGSNRLLGPLMKYVRYIDSVFGAEEGKKKGYPGHEEVELSLVRTYDITDDPLLLNLADYFIKERGSRRPEGHYYDIEAKARGVPPQPGPGHGPPYSYHQADRTIGEMTSVEGHAVRAMYWLAGAAGVCRLTKDKSIRRALDRLWKSAVHRKMYVTGGLGAIPELEGFGPDYYLPNETGYLETCAAIALVFFAHQMIHLDPLNMEYARVLELALYNAVLVGVALDGKSFFYDNPLATVDGYLSRSKWFEVACCPANVARLLSSVGRYIYSIGSDDMIFVHLYVSSVARVTLSTGETIRISQESKGPWEGGSAFAIDGSTNLGSVKLCLRIPDGCTDFKVTSSSSFQCESAGYQARIVQCPFVTQKTVSISVSFSFRPRSIHPHPLNLDNTHCVAIARGPFIYCVESTDNPDITDLRAIRIPDNAEFSEEILDEQGLGRQGFDQACVHGLGDKAIILKTKAHILQTDRNEQDTNTVLTLIPYFMWANRGKSNLRVWLPRL</sequence>
<evidence type="ECO:0000259" key="1">
    <source>
        <dbReference type="Pfam" id="PF07944"/>
    </source>
</evidence>
<dbReference type="AlphaFoldDB" id="A0A9Q5I0M6"/>
<feature type="domain" description="Non-reducing end beta-L-arabinofuranosidase-like GH127 C-terminal" evidence="2">
    <location>
        <begin position="524"/>
        <end position="644"/>
    </location>
</feature>
<gene>
    <name evidence="3" type="ORF">A7U60_g3776</name>
</gene>
<proteinExistence type="predicted"/>
<dbReference type="InterPro" id="IPR049049">
    <property type="entry name" value="Beta-AFase-like_GH127_C"/>
</dbReference>
<dbReference type="SUPFAM" id="SSF48208">
    <property type="entry name" value="Six-hairpin glycosidases"/>
    <property type="match status" value="1"/>
</dbReference>
<accession>A0A9Q5I0M6</accession>